<reference evidence="1" key="1">
    <citation type="submission" date="2023-04" db="EMBL/GenBank/DDBJ databases">
        <title>Draft Genome sequencing of Naganishia species isolated from polar environments using Oxford Nanopore Technology.</title>
        <authorList>
            <person name="Leo P."/>
            <person name="Venkateswaran K."/>
        </authorList>
    </citation>
    <scope>NUCLEOTIDE SEQUENCE</scope>
    <source>
        <strain evidence="1">MNA-CCFEE 5423</strain>
    </source>
</reference>
<evidence type="ECO:0000313" key="2">
    <source>
        <dbReference type="Proteomes" id="UP001227268"/>
    </source>
</evidence>
<accession>A0ACC2VA17</accession>
<gene>
    <name evidence="1" type="ORF">QFC21_005383</name>
</gene>
<dbReference type="Proteomes" id="UP001227268">
    <property type="component" value="Unassembled WGS sequence"/>
</dbReference>
<comment type="caution">
    <text evidence="1">The sequence shown here is derived from an EMBL/GenBank/DDBJ whole genome shotgun (WGS) entry which is preliminary data.</text>
</comment>
<dbReference type="EMBL" id="JASBWT010000020">
    <property type="protein sequence ID" value="KAJ9096019.1"/>
    <property type="molecule type" value="Genomic_DNA"/>
</dbReference>
<name>A0ACC2VA17_9TREE</name>
<protein>
    <submittedName>
        <fullName evidence="1">Uncharacterized protein</fullName>
    </submittedName>
</protein>
<organism evidence="1 2">
    <name type="scientific">Naganishia friedmannii</name>
    <dbReference type="NCBI Taxonomy" id="89922"/>
    <lineage>
        <taxon>Eukaryota</taxon>
        <taxon>Fungi</taxon>
        <taxon>Dikarya</taxon>
        <taxon>Basidiomycota</taxon>
        <taxon>Agaricomycotina</taxon>
        <taxon>Tremellomycetes</taxon>
        <taxon>Filobasidiales</taxon>
        <taxon>Filobasidiaceae</taxon>
        <taxon>Naganishia</taxon>
    </lineage>
</organism>
<keyword evidence="2" id="KW-1185">Reference proteome</keyword>
<proteinExistence type="predicted"/>
<evidence type="ECO:0000313" key="1">
    <source>
        <dbReference type="EMBL" id="KAJ9096019.1"/>
    </source>
</evidence>
<sequence length="500" mass="53357">MAKGKSSNPVDAYRKAQRAKELKKNKETRTKVREVVTLKKDIGPLEAELRKLSAADQTKSLDKNGQARLVELRAEVERIKKAKEEYVAAHPEHRKFVYAHEEAREQARKAAGAAESSTGPGGLPVFDKNGRLRDPTRSVYYDPVLNPYGVPPPGMPYMERPSEQNDEDDAMSSEDEDSDDDIAMPEGPPPDAAGKQEDSDSDDSIVMPKGTPPPEARIYAPPIDQPMMPALPHVGIPYNSGFPPHMPPMHAAPGPGNFAPPMPYVQGQYQARPYLHGNGFMAPPPPPPRGFFPGNPGPGPVRPMRDSGWGFRPPPATVNLPPRPGGVINDPLSDVPHQTFQAHRQARREEAQDVALVASGSEKATSGVLPPANAEISAAPQLRDLRKEAAVFVPRAMKKKKPTASAQVITAAPAVSSAPDNGAGKVSRSAAGTSDDGNQHTHSAPISTPISAPTYNPAAAAGGLLSKLSGVLGTPAIAPAKKEKEDDYKAFLAGLDSLEK</sequence>